<dbReference type="PRINTS" id="PR00038">
    <property type="entry name" value="HTHLUXR"/>
</dbReference>
<dbReference type="PROSITE" id="PS50110">
    <property type="entry name" value="RESPONSE_REGULATORY"/>
    <property type="match status" value="1"/>
</dbReference>
<dbReference type="SUPFAM" id="SSF46894">
    <property type="entry name" value="C-terminal effector domain of the bipartite response regulators"/>
    <property type="match status" value="1"/>
</dbReference>
<sequence length="219" mass="23016">MDATPGPRTTVLVVDDHPLVRGGLGTLLSSTADLVVVGEAGNGLDAVRLAAELRPQVILMDLSMPILDGVEATRQILEQQPEARIVVLTSLHDRVRVHEALGAGAIGYLLKDAEAEVLLAAIRSAALGHSPLDPRVAAALLPGALVAPPDAAGLARTSPLSARESEVLQLITSGLSNKQIGQQLGIAERTVKAHVGSIFRHLRVADRTSAAMWARDHDF</sequence>
<dbReference type="InterPro" id="IPR058245">
    <property type="entry name" value="NreC/VraR/RcsB-like_REC"/>
</dbReference>
<organism evidence="6 7">
    <name type="scientific">Subtercola boreus</name>
    <dbReference type="NCBI Taxonomy" id="120213"/>
    <lineage>
        <taxon>Bacteria</taxon>
        <taxon>Bacillati</taxon>
        <taxon>Actinomycetota</taxon>
        <taxon>Actinomycetes</taxon>
        <taxon>Micrococcales</taxon>
        <taxon>Microbacteriaceae</taxon>
        <taxon>Subtercola</taxon>
    </lineage>
</organism>
<dbReference type="SMART" id="SM00421">
    <property type="entry name" value="HTH_LUXR"/>
    <property type="match status" value="1"/>
</dbReference>
<dbReference type="InterPro" id="IPR011006">
    <property type="entry name" value="CheY-like_superfamily"/>
</dbReference>
<dbReference type="CDD" id="cd06170">
    <property type="entry name" value="LuxR_C_like"/>
    <property type="match status" value="1"/>
</dbReference>
<feature type="domain" description="Response regulatory" evidence="5">
    <location>
        <begin position="10"/>
        <end position="126"/>
    </location>
</feature>
<dbReference type="PROSITE" id="PS50043">
    <property type="entry name" value="HTH_LUXR_2"/>
    <property type="match status" value="1"/>
</dbReference>
<dbReference type="OrthoDB" id="9808843at2"/>
<evidence type="ECO:0000256" key="3">
    <source>
        <dbReference type="PROSITE-ProRule" id="PRU00169"/>
    </source>
</evidence>
<dbReference type="PANTHER" id="PTHR43214:SF43">
    <property type="entry name" value="TWO-COMPONENT RESPONSE REGULATOR"/>
    <property type="match status" value="1"/>
</dbReference>
<dbReference type="GO" id="GO:0003677">
    <property type="term" value="F:DNA binding"/>
    <property type="evidence" value="ECO:0007669"/>
    <property type="project" value="UniProtKB-KW"/>
</dbReference>
<dbReference type="AlphaFoldDB" id="A0A3E0VX48"/>
<comment type="caution">
    <text evidence="6">The sequence shown here is derived from an EMBL/GenBank/DDBJ whole genome shotgun (WGS) entry which is preliminary data.</text>
</comment>
<evidence type="ECO:0000256" key="2">
    <source>
        <dbReference type="ARBA" id="ARBA00023125"/>
    </source>
</evidence>
<dbReference type="Gene3D" id="3.40.50.2300">
    <property type="match status" value="1"/>
</dbReference>
<feature type="domain" description="HTH luxR-type" evidence="4">
    <location>
        <begin position="153"/>
        <end position="218"/>
    </location>
</feature>
<evidence type="ECO:0000259" key="4">
    <source>
        <dbReference type="PROSITE" id="PS50043"/>
    </source>
</evidence>
<feature type="modified residue" description="4-aspartylphosphate" evidence="3">
    <location>
        <position position="61"/>
    </location>
</feature>
<accession>A0A3E0VX48</accession>
<dbReference type="InterPro" id="IPR039420">
    <property type="entry name" value="WalR-like"/>
</dbReference>
<dbReference type="InterPro" id="IPR016032">
    <property type="entry name" value="Sig_transdc_resp-reg_C-effctor"/>
</dbReference>
<dbReference type="CDD" id="cd17535">
    <property type="entry name" value="REC_NarL-like"/>
    <property type="match status" value="1"/>
</dbReference>
<dbReference type="GO" id="GO:0000160">
    <property type="term" value="P:phosphorelay signal transduction system"/>
    <property type="evidence" value="ECO:0007669"/>
    <property type="project" value="InterPro"/>
</dbReference>
<evidence type="ECO:0000313" key="7">
    <source>
        <dbReference type="Proteomes" id="UP000256709"/>
    </source>
</evidence>
<keyword evidence="2 6" id="KW-0238">DNA-binding</keyword>
<gene>
    <name evidence="6" type="ORF">B7R21_07420</name>
</gene>
<keyword evidence="1 3" id="KW-0597">Phosphoprotein</keyword>
<dbReference type="EMBL" id="NBXA01000015">
    <property type="protein sequence ID" value="RFA13928.1"/>
    <property type="molecule type" value="Genomic_DNA"/>
</dbReference>
<proteinExistence type="predicted"/>
<dbReference type="Proteomes" id="UP000256709">
    <property type="component" value="Unassembled WGS sequence"/>
</dbReference>
<reference evidence="6 7" key="1">
    <citation type="submission" date="2017-04" db="EMBL/GenBank/DDBJ databases">
        <title>Comparative genome analysis of Subtercola boreus.</title>
        <authorList>
            <person name="Cho Y.-J."/>
            <person name="Cho A."/>
            <person name="Kim O.-S."/>
            <person name="Lee J.-I."/>
        </authorList>
    </citation>
    <scope>NUCLEOTIDE SEQUENCE [LARGE SCALE GENOMIC DNA]</scope>
    <source>
        <strain evidence="6 7">P27444</strain>
    </source>
</reference>
<dbReference type="InterPro" id="IPR000792">
    <property type="entry name" value="Tscrpt_reg_LuxR_C"/>
</dbReference>
<evidence type="ECO:0000256" key="1">
    <source>
        <dbReference type="ARBA" id="ARBA00022553"/>
    </source>
</evidence>
<dbReference type="SMART" id="SM00448">
    <property type="entry name" value="REC"/>
    <property type="match status" value="1"/>
</dbReference>
<evidence type="ECO:0000259" key="5">
    <source>
        <dbReference type="PROSITE" id="PS50110"/>
    </source>
</evidence>
<name>A0A3E0VX48_9MICO</name>
<dbReference type="InterPro" id="IPR001789">
    <property type="entry name" value="Sig_transdc_resp-reg_receiver"/>
</dbReference>
<dbReference type="SUPFAM" id="SSF52172">
    <property type="entry name" value="CheY-like"/>
    <property type="match status" value="1"/>
</dbReference>
<protein>
    <submittedName>
        <fullName evidence="6">DNA-binding response regulator</fullName>
    </submittedName>
</protein>
<dbReference type="Pfam" id="PF00196">
    <property type="entry name" value="GerE"/>
    <property type="match status" value="1"/>
</dbReference>
<dbReference type="GO" id="GO:0006355">
    <property type="term" value="P:regulation of DNA-templated transcription"/>
    <property type="evidence" value="ECO:0007669"/>
    <property type="project" value="InterPro"/>
</dbReference>
<dbReference type="Pfam" id="PF00072">
    <property type="entry name" value="Response_reg"/>
    <property type="match status" value="1"/>
</dbReference>
<evidence type="ECO:0000313" key="6">
    <source>
        <dbReference type="EMBL" id="RFA13928.1"/>
    </source>
</evidence>
<dbReference type="PANTHER" id="PTHR43214">
    <property type="entry name" value="TWO-COMPONENT RESPONSE REGULATOR"/>
    <property type="match status" value="1"/>
</dbReference>